<keyword evidence="4 6" id="KW-1133">Transmembrane helix</keyword>
<dbReference type="AlphaFoldDB" id="A0A426V7X9"/>
<feature type="transmembrane region" description="Helical" evidence="6">
    <location>
        <begin position="82"/>
        <end position="104"/>
    </location>
</feature>
<keyword evidence="9" id="KW-1185">Reference proteome</keyword>
<feature type="transmembrane region" description="Helical" evidence="6">
    <location>
        <begin position="53"/>
        <end position="70"/>
    </location>
</feature>
<proteinExistence type="inferred from homology"/>
<sequence length="143" mass="15927">MPLSTGFEHPDAHGRWRRMLWFVLVGCTAALVHWAFAVVLIERCGVQPRWANVFGWLLALSVSFAGHYRLTFRGHGTPLHIAAIRFSAVSATGFGLNAVIYALLLHWDPAHYGLWLALTLALVAGLTYLLSHRWAFLRIPAGP</sequence>
<protein>
    <submittedName>
        <fullName evidence="8">GtrA family protein</fullName>
    </submittedName>
</protein>
<comment type="similarity">
    <text evidence="2">Belongs to the GtrA family.</text>
</comment>
<dbReference type="GO" id="GO:0005886">
    <property type="term" value="C:plasma membrane"/>
    <property type="evidence" value="ECO:0007669"/>
    <property type="project" value="TreeGrafter"/>
</dbReference>
<evidence type="ECO:0000256" key="3">
    <source>
        <dbReference type="ARBA" id="ARBA00022692"/>
    </source>
</evidence>
<evidence type="ECO:0000256" key="4">
    <source>
        <dbReference type="ARBA" id="ARBA00022989"/>
    </source>
</evidence>
<dbReference type="InterPro" id="IPR051401">
    <property type="entry name" value="GtrA_CellWall_Glycosyl"/>
</dbReference>
<reference evidence="8 9" key="1">
    <citation type="submission" date="2018-12" db="EMBL/GenBank/DDBJ databases">
        <title>The whole draft genome of Aquabacterium sp. SJQ9.</title>
        <authorList>
            <person name="Sun L."/>
            <person name="Gao X."/>
            <person name="Chen W."/>
            <person name="Huang K."/>
        </authorList>
    </citation>
    <scope>NUCLEOTIDE SEQUENCE [LARGE SCALE GENOMIC DNA]</scope>
    <source>
        <strain evidence="8 9">SJQ9</strain>
    </source>
</reference>
<dbReference type="InterPro" id="IPR007267">
    <property type="entry name" value="GtrA_DPMS_TM"/>
</dbReference>
<dbReference type="PANTHER" id="PTHR38459:SF1">
    <property type="entry name" value="PROPHAGE BACTOPRENOL-LINKED GLUCOSE TRANSLOCASE HOMOLOG"/>
    <property type="match status" value="1"/>
</dbReference>
<comment type="caution">
    <text evidence="8">The sequence shown here is derived from an EMBL/GenBank/DDBJ whole genome shotgun (WGS) entry which is preliminary data.</text>
</comment>
<name>A0A426V7X9_9BURK</name>
<comment type="subcellular location">
    <subcellularLocation>
        <location evidence="1">Membrane</location>
        <topology evidence="1">Multi-pass membrane protein</topology>
    </subcellularLocation>
</comment>
<evidence type="ECO:0000313" key="8">
    <source>
        <dbReference type="EMBL" id="RRS02818.1"/>
    </source>
</evidence>
<gene>
    <name evidence="8" type="ORF">EIP75_18795</name>
</gene>
<dbReference type="Proteomes" id="UP000269265">
    <property type="component" value="Unassembled WGS sequence"/>
</dbReference>
<feature type="domain" description="GtrA/DPMS transmembrane" evidence="7">
    <location>
        <begin position="22"/>
        <end position="136"/>
    </location>
</feature>
<accession>A0A426V7X9</accession>
<evidence type="ECO:0000259" key="7">
    <source>
        <dbReference type="Pfam" id="PF04138"/>
    </source>
</evidence>
<evidence type="ECO:0000256" key="5">
    <source>
        <dbReference type="ARBA" id="ARBA00023136"/>
    </source>
</evidence>
<evidence type="ECO:0000256" key="2">
    <source>
        <dbReference type="ARBA" id="ARBA00009399"/>
    </source>
</evidence>
<dbReference type="OrthoDB" id="8562382at2"/>
<dbReference type="Pfam" id="PF04138">
    <property type="entry name" value="GtrA_DPMS_TM"/>
    <property type="match status" value="1"/>
</dbReference>
<keyword evidence="5 6" id="KW-0472">Membrane</keyword>
<evidence type="ECO:0000256" key="1">
    <source>
        <dbReference type="ARBA" id="ARBA00004141"/>
    </source>
</evidence>
<organism evidence="8 9">
    <name type="scientific">Aquabacterium soli</name>
    <dbReference type="NCBI Taxonomy" id="2493092"/>
    <lineage>
        <taxon>Bacteria</taxon>
        <taxon>Pseudomonadati</taxon>
        <taxon>Pseudomonadota</taxon>
        <taxon>Betaproteobacteria</taxon>
        <taxon>Burkholderiales</taxon>
        <taxon>Aquabacterium</taxon>
    </lineage>
</organism>
<dbReference type="PANTHER" id="PTHR38459">
    <property type="entry name" value="PROPHAGE BACTOPRENOL-LINKED GLUCOSE TRANSLOCASE HOMOLOG"/>
    <property type="match status" value="1"/>
</dbReference>
<evidence type="ECO:0000313" key="9">
    <source>
        <dbReference type="Proteomes" id="UP000269265"/>
    </source>
</evidence>
<feature type="transmembrane region" description="Helical" evidence="6">
    <location>
        <begin position="20"/>
        <end position="41"/>
    </location>
</feature>
<evidence type="ECO:0000256" key="6">
    <source>
        <dbReference type="SAM" id="Phobius"/>
    </source>
</evidence>
<keyword evidence="3 6" id="KW-0812">Transmembrane</keyword>
<feature type="transmembrane region" description="Helical" evidence="6">
    <location>
        <begin position="110"/>
        <end position="130"/>
    </location>
</feature>
<dbReference type="EMBL" id="RSED01000018">
    <property type="protein sequence ID" value="RRS02818.1"/>
    <property type="molecule type" value="Genomic_DNA"/>
</dbReference>
<dbReference type="GO" id="GO:0000271">
    <property type="term" value="P:polysaccharide biosynthetic process"/>
    <property type="evidence" value="ECO:0007669"/>
    <property type="project" value="InterPro"/>
</dbReference>